<dbReference type="CDD" id="cd01012">
    <property type="entry name" value="YcaC_related"/>
    <property type="match status" value="1"/>
</dbReference>
<accession>A0A517T7Y4</accession>
<dbReference type="PANTHER" id="PTHR14119">
    <property type="entry name" value="HYDROLASE"/>
    <property type="match status" value="1"/>
</dbReference>
<dbReference type="GO" id="GO:0016787">
    <property type="term" value="F:hydrolase activity"/>
    <property type="evidence" value="ECO:0007669"/>
    <property type="project" value="UniProtKB-KW"/>
</dbReference>
<gene>
    <name evidence="2" type="ORF">V22_17190</name>
</gene>
<evidence type="ECO:0000313" key="3">
    <source>
        <dbReference type="Proteomes" id="UP000319976"/>
    </source>
</evidence>
<dbReference type="InterPro" id="IPR036380">
    <property type="entry name" value="Isochorismatase-like_sf"/>
</dbReference>
<dbReference type="Pfam" id="PF00857">
    <property type="entry name" value="Isochorismatase"/>
    <property type="match status" value="1"/>
</dbReference>
<proteinExistence type="predicted"/>
<organism evidence="2 3">
    <name type="scientific">Calycomorphotria hydatis</name>
    <dbReference type="NCBI Taxonomy" id="2528027"/>
    <lineage>
        <taxon>Bacteria</taxon>
        <taxon>Pseudomonadati</taxon>
        <taxon>Planctomycetota</taxon>
        <taxon>Planctomycetia</taxon>
        <taxon>Planctomycetales</taxon>
        <taxon>Planctomycetaceae</taxon>
        <taxon>Calycomorphotria</taxon>
    </lineage>
</organism>
<evidence type="ECO:0000313" key="2">
    <source>
        <dbReference type="EMBL" id="QDT64485.1"/>
    </source>
</evidence>
<reference evidence="2 3" key="1">
    <citation type="submission" date="2019-02" db="EMBL/GenBank/DDBJ databases">
        <title>Deep-cultivation of Planctomycetes and their phenomic and genomic characterization uncovers novel biology.</title>
        <authorList>
            <person name="Wiegand S."/>
            <person name="Jogler M."/>
            <person name="Boedeker C."/>
            <person name="Pinto D."/>
            <person name="Vollmers J."/>
            <person name="Rivas-Marin E."/>
            <person name="Kohn T."/>
            <person name="Peeters S.H."/>
            <person name="Heuer A."/>
            <person name="Rast P."/>
            <person name="Oberbeckmann S."/>
            <person name="Bunk B."/>
            <person name="Jeske O."/>
            <person name="Meyerdierks A."/>
            <person name="Storesund J.E."/>
            <person name="Kallscheuer N."/>
            <person name="Luecker S."/>
            <person name="Lage O.M."/>
            <person name="Pohl T."/>
            <person name="Merkel B.J."/>
            <person name="Hornburger P."/>
            <person name="Mueller R.-W."/>
            <person name="Bruemmer F."/>
            <person name="Labrenz M."/>
            <person name="Spormann A.M."/>
            <person name="Op den Camp H."/>
            <person name="Overmann J."/>
            <person name="Amann R."/>
            <person name="Jetten M.S.M."/>
            <person name="Mascher T."/>
            <person name="Medema M.H."/>
            <person name="Devos D.P."/>
            <person name="Kaster A.-K."/>
            <person name="Ovreas L."/>
            <person name="Rohde M."/>
            <person name="Galperin M.Y."/>
            <person name="Jogler C."/>
        </authorList>
    </citation>
    <scope>NUCLEOTIDE SEQUENCE [LARGE SCALE GENOMIC DNA]</scope>
    <source>
        <strain evidence="2 3">V22</strain>
    </source>
</reference>
<dbReference type="Proteomes" id="UP000319976">
    <property type="component" value="Chromosome"/>
</dbReference>
<dbReference type="KEGG" id="chya:V22_17190"/>
<feature type="domain" description="Isochorismatase-like" evidence="1">
    <location>
        <begin position="19"/>
        <end position="167"/>
    </location>
</feature>
<dbReference type="RefSeq" id="WP_231734215.1">
    <property type="nucleotide sequence ID" value="NZ_CP036316.1"/>
</dbReference>
<evidence type="ECO:0000259" key="1">
    <source>
        <dbReference type="Pfam" id="PF00857"/>
    </source>
</evidence>
<name>A0A517T7Y4_9PLAN</name>
<dbReference type="AlphaFoldDB" id="A0A517T7Y4"/>
<dbReference type="InterPro" id="IPR000868">
    <property type="entry name" value="Isochorismatase-like_dom"/>
</dbReference>
<keyword evidence="2" id="KW-0378">Hydrolase</keyword>
<sequence length="192" mass="21053">MQNEMPPRSHELLSASTSTLLVIDVQEKLMPSIEGSFPLTRRMVTLIKGAQLLDVPVVATEQYPKGLGQTVTAIRELLPDSPPSKLRFSSAEASGLPPVSEHPEQRHQVVLTGIETHICVLQTALDLSASGYHVYLAADAVGSRNSTDHDIAIQRMRDSGIIVATVESILFEWCESAEHDRFKELSKLVTGR</sequence>
<protein>
    <submittedName>
        <fullName evidence="2">Putative hydrolase</fullName>
    </submittedName>
</protein>
<dbReference type="Gene3D" id="3.40.50.850">
    <property type="entry name" value="Isochorismatase-like"/>
    <property type="match status" value="1"/>
</dbReference>
<dbReference type="PANTHER" id="PTHR14119:SF3">
    <property type="entry name" value="ISOCHORISMATASE DOMAIN-CONTAINING PROTEIN 2"/>
    <property type="match status" value="1"/>
</dbReference>
<dbReference type="EMBL" id="CP036316">
    <property type="protein sequence ID" value="QDT64485.1"/>
    <property type="molecule type" value="Genomic_DNA"/>
</dbReference>
<dbReference type="SUPFAM" id="SSF52499">
    <property type="entry name" value="Isochorismatase-like hydrolases"/>
    <property type="match status" value="1"/>
</dbReference>
<dbReference type="InterPro" id="IPR050993">
    <property type="entry name" value="Isochorismatase_domain"/>
</dbReference>
<keyword evidence="3" id="KW-1185">Reference proteome</keyword>